<dbReference type="RefSeq" id="WP_248907521.1">
    <property type="nucleotide sequence ID" value="NZ_CP109979.1"/>
</dbReference>
<reference evidence="2 3" key="1">
    <citation type="journal article" date="2019" name="Int. J. Syst. Evol. Microbiol.">
        <title>The Global Catalogue of Microorganisms (GCM) 10K type strain sequencing project: providing services to taxonomists for standard genome sequencing and annotation.</title>
        <authorList>
            <consortium name="The Broad Institute Genomics Platform"/>
            <consortium name="The Broad Institute Genome Sequencing Center for Infectious Disease"/>
            <person name="Wu L."/>
            <person name="Ma J."/>
        </authorList>
    </citation>
    <scope>NUCLEOTIDE SEQUENCE [LARGE SCALE GENOMIC DNA]</scope>
    <source>
        <strain evidence="2 3">RDMS1</strain>
    </source>
</reference>
<dbReference type="EMBL" id="JBHTAX010000001">
    <property type="protein sequence ID" value="MFC7190552.1"/>
    <property type="molecule type" value="Genomic_DNA"/>
</dbReference>
<evidence type="ECO:0000313" key="3">
    <source>
        <dbReference type="Proteomes" id="UP001596417"/>
    </source>
</evidence>
<organism evidence="2 3">
    <name type="scientific">Halocatena marina</name>
    <dbReference type="NCBI Taxonomy" id="2934937"/>
    <lineage>
        <taxon>Archaea</taxon>
        <taxon>Methanobacteriati</taxon>
        <taxon>Methanobacteriota</taxon>
        <taxon>Stenosarchaea group</taxon>
        <taxon>Halobacteria</taxon>
        <taxon>Halobacteriales</taxon>
        <taxon>Natronomonadaceae</taxon>
        <taxon>Halocatena</taxon>
    </lineage>
</organism>
<gene>
    <name evidence="2" type="ORF">ACFQL7_12320</name>
</gene>
<evidence type="ECO:0000313" key="2">
    <source>
        <dbReference type="EMBL" id="MFC7190552.1"/>
    </source>
</evidence>
<proteinExistence type="predicted"/>
<keyword evidence="3" id="KW-1185">Reference proteome</keyword>
<feature type="region of interest" description="Disordered" evidence="1">
    <location>
        <begin position="1"/>
        <end position="23"/>
    </location>
</feature>
<protein>
    <submittedName>
        <fullName evidence="2">Uncharacterized protein</fullName>
    </submittedName>
</protein>
<dbReference type="GeneID" id="76200175"/>
<comment type="caution">
    <text evidence="2">The sequence shown here is derived from an EMBL/GenBank/DDBJ whole genome shotgun (WGS) entry which is preliminary data.</text>
</comment>
<name>A0ABD5YNT0_9EURY</name>
<accession>A0ABD5YNT0</accession>
<dbReference type="Proteomes" id="UP001596417">
    <property type="component" value="Unassembled WGS sequence"/>
</dbReference>
<dbReference type="AlphaFoldDB" id="A0ABD5YNT0"/>
<sequence length="52" mass="5907">MTSKRNSARTTGMGARTNIELGTQTEIEKKRGTKMEMTMVVETKTKSRWGRT</sequence>
<evidence type="ECO:0000256" key="1">
    <source>
        <dbReference type="SAM" id="MobiDB-lite"/>
    </source>
</evidence>
<feature type="compositionally biased region" description="Polar residues" evidence="1">
    <location>
        <begin position="1"/>
        <end position="10"/>
    </location>
</feature>